<protein>
    <submittedName>
        <fullName evidence="2">Predicted protein</fullName>
    </submittedName>
</protein>
<dbReference type="AlphaFoldDB" id="D5ZVS6"/>
<dbReference type="Proteomes" id="UP000003824">
    <property type="component" value="Unassembled WGS sequence"/>
</dbReference>
<organism evidence="2 3">
    <name type="scientific">Streptomyces viridosporus (strain ATCC 14672 / DSM 40746 / JCM 4963 / KCTC 9882 / NRRL B-12104 / FH 1290)</name>
    <name type="common">Streptomyces ghanaensis</name>
    <dbReference type="NCBI Taxonomy" id="566461"/>
    <lineage>
        <taxon>Bacteria</taxon>
        <taxon>Bacillati</taxon>
        <taxon>Actinomycetota</taxon>
        <taxon>Actinomycetes</taxon>
        <taxon>Kitasatosporales</taxon>
        <taxon>Streptomycetaceae</taxon>
        <taxon>Streptomyces</taxon>
    </lineage>
</organism>
<name>D5ZVS6_STRV1</name>
<gene>
    <name evidence="2" type="ORF">SSFG_00325</name>
</gene>
<feature type="region of interest" description="Disordered" evidence="1">
    <location>
        <begin position="97"/>
        <end position="171"/>
    </location>
</feature>
<sequence>MDASELVHGSVLGAVDGSPRYRAAGVLSGPEVLADPPIKGPVVVQELGAGAEQTTGGTGAGRAFEGGRGDTDAFPGTAVVLAAAEVAVVDASQALRPMSGEAAESRTTLPAMRTDARRPLSVRAPRPWRGLGGPCRQRYRARDPLSRARSGAGTRGLPYCGPAPGGPAPAR</sequence>
<reference evidence="3" key="1">
    <citation type="submission" date="2008-12" db="EMBL/GenBank/DDBJ databases">
        <title>Annotation of Streptomyces ghanaensis ATCC 14672.</title>
        <authorList>
            <consortium name="The Broad Institute Genome Sequencing Platform"/>
            <consortium name="Broad Institute Microbial Sequencing Center"/>
            <person name="Fischbach M."/>
            <person name="Ward D."/>
            <person name="Young S."/>
            <person name="Kodira C.D."/>
            <person name="Zeng Q."/>
            <person name="Koehrsen M."/>
            <person name="Godfrey P."/>
            <person name="Alvarado L."/>
            <person name="Berlin A.M."/>
            <person name="Borenstein D."/>
            <person name="Chen Z."/>
            <person name="Engels R."/>
            <person name="Freedman E."/>
            <person name="Gellesch M."/>
            <person name="Goldberg J."/>
            <person name="Griggs A."/>
            <person name="Gujja S."/>
            <person name="Heiman D.I."/>
            <person name="Hepburn T.A."/>
            <person name="Howarth C."/>
            <person name="Jen D."/>
            <person name="Larson L."/>
            <person name="Lewis B."/>
            <person name="Mehta T."/>
            <person name="Park D."/>
            <person name="Pearson M."/>
            <person name="Roberts A."/>
            <person name="Saif S."/>
            <person name="Shea T.D."/>
            <person name="Shenoy N."/>
            <person name="Sisk P."/>
            <person name="Stolte C."/>
            <person name="Sykes S.N."/>
            <person name="Walk T."/>
            <person name="White J."/>
            <person name="Yandava C."/>
            <person name="Straight P."/>
            <person name="Clardy J."/>
            <person name="Hung D."/>
            <person name="Kolter R."/>
            <person name="Mekalanos J."/>
            <person name="Walker S."/>
            <person name="Walsh C.T."/>
            <person name="Wieland B.L.C."/>
            <person name="Ilzarbe M."/>
            <person name="Galagan J."/>
            <person name="Nusbaum C."/>
            <person name="Birren B."/>
        </authorList>
    </citation>
    <scope>NUCLEOTIDE SEQUENCE [LARGE SCALE GENOMIC DNA]</scope>
    <source>
        <strain evidence="3">ATCC 14672 / DSM 40746 / JCM 4963 / KCTC 9882 / NRRL B-12104 / FH 1290</strain>
    </source>
</reference>
<accession>D5ZVS6</accession>
<evidence type="ECO:0000313" key="2">
    <source>
        <dbReference type="EMBL" id="EFE65071.2"/>
    </source>
</evidence>
<evidence type="ECO:0000313" key="3">
    <source>
        <dbReference type="Proteomes" id="UP000003824"/>
    </source>
</evidence>
<dbReference type="EMBL" id="DS999641">
    <property type="protein sequence ID" value="EFE65071.2"/>
    <property type="molecule type" value="Genomic_DNA"/>
</dbReference>
<proteinExistence type="predicted"/>
<evidence type="ECO:0000256" key="1">
    <source>
        <dbReference type="SAM" id="MobiDB-lite"/>
    </source>
</evidence>
<feature type="region of interest" description="Disordered" evidence="1">
    <location>
        <begin position="49"/>
        <end position="69"/>
    </location>
</feature>